<reference evidence="3" key="1">
    <citation type="submission" date="2022-07" db="EMBL/GenBank/DDBJ databases">
        <title>Genome Sequence of Leucocoprinus birnbaumii.</title>
        <authorList>
            <person name="Buettner E."/>
        </authorList>
    </citation>
    <scope>NUCLEOTIDE SEQUENCE</scope>
    <source>
        <strain evidence="3">VT141</strain>
    </source>
</reference>
<feature type="transmembrane region" description="Helical" evidence="1">
    <location>
        <begin position="80"/>
        <end position="104"/>
    </location>
</feature>
<feature type="transmembrane region" description="Helical" evidence="1">
    <location>
        <begin position="202"/>
        <end position="222"/>
    </location>
</feature>
<protein>
    <recommendedName>
        <fullName evidence="2">DUF6533 domain-containing protein</fullName>
    </recommendedName>
</protein>
<feature type="transmembrane region" description="Helical" evidence="1">
    <location>
        <begin position="155"/>
        <end position="177"/>
    </location>
</feature>
<feature type="domain" description="DUF6533" evidence="2">
    <location>
        <begin position="19"/>
        <end position="61"/>
    </location>
</feature>
<gene>
    <name evidence="3" type="ORF">NP233_g2950</name>
</gene>
<keyword evidence="1" id="KW-0472">Membrane</keyword>
<dbReference type="Pfam" id="PF20151">
    <property type="entry name" value="DUF6533"/>
    <property type="match status" value="1"/>
</dbReference>
<dbReference type="Proteomes" id="UP001213000">
    <property type="component" value="Unassembled WGS sequence"/>
</dbReference>
<evidence type="ECO:0000313" key="3">
    <source>
        <dbReference type="EMBL" id="KAJ3572644.1"/>
    </source>
</evidence>
<feature type="transmembrane region" description="Helical" evidence="1">
    <location>
        <begin position="111"/>
        <end position="135"/>
    </location>
</feature>
<name>A0AAD5VXF0_9AGAR</name>
<dbReference type="InterPro" id="IPR045340">
    <property type="entry name" value="DUF6533"/>
</dbReference>
<keyword evidence="4" id="KW-1185">Reference proteome</keyword>
<dbReference type="AlphaFoldDB" id="A0AAD5VXF0"/>
<sequence>MKDLVPVEAVHVAYAVRICQLIPTVVTLYDHLLTFDQEIELVWKKPRTLAKVLFLWNRYFGTIFLLTNAIMFSVPPTHDHAWGTAIIVWSMQSTVLFCTCAMYPHSSYIRVAALFSFICEVASMAAILIVAFVAFEAKDAGYVFCIPNHIPRFFYAFWIPVIALDCIYFALALRVLVRRREHGALNFTSSPSVLETLARDSLMYFFVTLLTYVANAVVWIVLPARWVGLPQAFSMAGTSIMGVKLAFNLRGVYYCQSVTGMQSDGRTAAAPQSPAFNNNIVGEITVTFRVLDSTSVVGKNINGSPS</sequence>
<evidence type="ECO:0000313" key="4">
    <source>
        <dbReference type="Proteomes" id="UP001213000"/>
    </source>
</evidence>
<proteinExistence type="predicted"/>
<keyword evidence="1" id="KW-1133">Transmembrane helix</keyword>
<organism evidence="3 4">
    <name type="scientific">Leucocoprinus birnbaumii</name>
    <dbReference type="NCBI Taxonomy" id="56174"/>
    <lineage>
        <taxon>Eukaryota</taxon>
        <taxon>Fungi</taxon>
        <taxon>Dikarya</taxon>
        <taxon>Basidiomycota</taxon>
        <taxon>Agaricomycotina</taxon>
        <taxon>Agaricomycetes</taxon>
        <taxon>Agaricomycetidae</taxon>
        <taxon>Agaricales</taxon>
        <taxon>Agaricineae</taxon>
        <taxon>Agaricaceae</taxon>
        <taxon>Leucocoprinus</taxon>
    </lineage>
</organism>
<keyword evidence="1" id="KW-0812">Transmembrane</keyword>
<comment type="caution">
    <text evidence="3">The sequence shown here is derived from an EMBL/GenBank/DDBJ whole genome shotgun (WGS) entry which is preliminary data.</text>
</comment>
<feature type="transmembrane region" description="Helical" evidence="1">
    <location>
        <begin position="53"/>
        <end position="74"/>
    </location>
</feature>
<evidence type="ECO:0000259" key="2">
    <source>
        <dbReference type="Pfam" id="PF20151"/>
    </source>
</evidence>
<dbReference type="EMBL" id="JANIEX010000134">
    <property type="protein sequence ID" value="KAJ3572644.1"/>
    <property type="molecule type" value="Genomic_DNA"/>
</dbReference>
<accession>A0AAD5VXF0</accession>
<feature type="transmembrane region" description="Helical" evidence="1">
    <location>
        <begin position="228"/>
        <end position="247"/>
    </location>
</feature>
<evidence type="ECO:0000256" key="1">
    <source>
        <dbReference type="SAM" id="Phobius"/>
    </source>
</evidence>